<dbReference type="Proteomes" id="UP000827976">
    <property type="component" value="Chromosome 17"/>
</dbReference>
<proteinExistence type="predicted"/>
<evidence type="ECO:0000313" key="2">
    <source>
        <dbReference type="Proteomes" id="UP000827976"/>
    </source>
</evidence>
<evidence type="ECO:0000313" key="1">
    <source>
        <dbReference type="EMBL" id="KAH7658819.1"/>
    </source>
</evidence>
<keyword evidence="2" id="KW-1185">Reference proteome</keyword>
<keyword evidence="1" id="KW-0548">Nucleotidyltransferase</keyword>
<sequence length="295" mass="32749">MQVNLATRGGRGRGRGCVGFEHSRQSQSRDSREHQGSNNYIKPTCQVCGKIGHVALKCYHRFDHSYQLKETKIAAVHTSPGYMVDTNWYTDTGATDHITGVIDRLTTREKYGGKDQVQAANGSGMHISHIGHSQIHSSCQTLHLKNILHVPKASKNLLSVHKFAADNDVMFEFYTTHFAIKDLPTRKVLLRGRCKGGLYPLPSDDATTTKSAFSSIKTSHKQWHCRLGHPSSAVIQQVVQLNKLPCSSNNKDTFVCDACQCVKSHQLPFSFSNNVSSLPLELVFSNVWGPALTFI</sequence>
<keyword evidence="1" id="KW-0808">Transferase</keyword>
<protein>
    <submittedName>
        <fullName evidence="1">RNA-directed DNA polymerase protein</fullName>
        <ecNumber evidence="1">2.7.7.49</ecNumber>
    </submittedName>
</protein>
<reference evidence="2" key="1">
    <citation type="journal article" date="2022" name="Nat. Commun.">
        <title>Chromosome evolution and the genetic basis of agronomically important traits in greater yam.</title>
        <authorList>
            <person name="Bredeson J.V."/>
            <person name="Lyons J.B."/>
            <person name="Oniyinde I.O."/>
            <person name="Okereke N.R."/>
            <person name="Kolade O."/>
            <person name="Nnabue I."/>
            <person name="Nwadili C.O."/>
            <person name="Hribova E."/>
            <person name="Parker M."/>
            <person name="Nwogha J."/>
            <person name="Shu S."/>
            <person name="Carlson J."/>
            <person name="Kariba R."/>
            <person name="Muthemba S."/>
            <person name="Knop K."/>
            <person name="Barton G.J."/>
            <person name="Sherwood A.V."/>
            <person name="Lopez-Montes A."/>
            <person name="Asiedu R."/>
            <person name="Jamnadass R."/>
            <person name="Muchugi A."/>
            <person name="Goodstein D."/>
            <person name="Egesi C.N."/>
            <person name="Featherston J."/>
            <person name="Asfaw A."/>
            <person name="Simpson G.G."/>
            <person name="Dolezel J."/>
            <person name="Hendre P.S."/>
            <person name="Van Deynze A."/>
            <person name="Kumar P.L."/>
            <person name="Obidiegwu J.E."/>
            <person name="Bhattacharjee R."/>
            <person name="Rokhsar D.S."/>
        </authorList>
    </citation>
    <scope>NUCLEOTIDE SEQUENCE [LARGE SCALE GENOMIC DNA]</scope>
    <source>
        <strain evidence="2">cv. TDa95/00328</strain>
    </source>
</reference>
<name>A0ACB7UES1_DIOAL</name>
<gene>
    <name evidence="1" type="ORF">IHE45_17G114900</name>
</gene>
<comment type="caution">
    <text evidence="1">The sequence shown here is derived from an EMBL/GenBank/DDBJ whole genome shotgun (WGS) entry which is preliminary data.</text>
</comment>
<accession>A0ACB7UES1</accession>
<keyword evidence="1" id="KW-0695">RNA-directed DNA polymerase</keyword>
<dbReference type="EMBL" id="CM037027">
    <property type="protein sequence ID" value="KAH7658819.1"/>
    <property type="molecule type" value="Genomic_DNA"/>
</dbReference>
<dbReference type="EC" id="2.7.7.49" evidence="1"/>
<organism evidence="1 2">
    <name type="scientific">Dioscorea alata</name>
    <name type="common">Purple yam</name>
    <dbReference type="NCBI Taxonomy" id="55571"/>
    <lineage>
        <taxon>Eukaryota</taxon>
        <taxon>Viridiplantae</taxon>
        <taxon>Streptophyta</taxon>
        <taxon>Embryophyta</taxon>
        <taxon>Tracheophyta</taxon>
        <taxon>Spermatophyta</taxon>
        <taxon>Magnoliopsida</taxon>
        <taxon>Liliopsida</taxon>
        <taxon>Dioscoreales</taxon>
        <taxon>Dioscoreaceae</taxon>
        <taxon>Dioscorea</taxon>
    </lineage>
</organism>